<keyword evidence="3" id="KW-0815">Transposition</keyword>
<dbReference type="EMBL" id="BAAFSG010000001">
    <property type="protein sequence ID" value="GAB1253784.1"/>
    <property type="molecule type" value="Genomic_DNA"/>
</dbReference>
<evidence type="ECO:0000313" key="14">
    <source>
        <dbReference type="EMBL" id="GAB1253661.1"/>
    </source>
</evidence>
<evidence type="ECO:0000313" key="25">
    <source>
        <dbReference type="EMBL" id="GAB1255360.1"/>
    </source>
</evidence>
<evidence type="ECO:0000313" key="17">
    <source>
        <dbReference type="EMBL" id="GAB1253786.1"/>
    </source>
</evidence>
<name>A0ABQ0E7X6_9BACT</name>
<dbReference type="EMBL" id="BAAFSG010000001">
    <property type="protein sequence ID" value="GAB1253252.1"/>
    <property type="molecule type" value="Genomic_DNA"/>
</dbReference>
<dbReference type="InterPro" id="IPR053392">
    <property type="entry name" value="Transposase_IS30-like"/>
</dbReference>
<dbReference type="EMBL" id="BAAFSG010000001">
    <property type="protein sequence ID" value="GAB1255382.1"/>
    <property type="molecule type" value="Genomic_DNA"/>
</dbReference>
<accession>A0ABQ0E7X6</accession>
<dbReference type="EMBL" id="BAAFSG010000001">
    <property type="protein sequence ID" value="GAB1254103.1"/>
    <property type="molecule type" value="Genomic_DNA"/>
</dbReference>
<dbReference type="EMBL" id="BAAFSG010000001">
    <property type="protein sequence ID" value="GAB1253661.1"/>
    <property type="molecule type" value="Genomic_DNA"/>
</dbReference>
<dbReference type="EMBL" id="BAAFSG010000001">
    <property type="protein sequence ID" value="GAB1253596.1"/>
    <property type="molecule type" value="Genomic_DNA"/>
</dbReference>
<dbReference type="PANTHER" id="PTHR10948">
    <property type="entry name" value="TRANSPOSASE"/>
    <property type="match status" value="1"/>
</dbReference>
<comment type="caution">
    <text evidence="11">The sequence shown here is derived from an EMBL/GenBank/DDBJ whole genome shotgun (WGS) entry which is preliminary data.</text>
</comment>
<reference evidence="11 28" key="1">
    <citation type="journal article" date="2025" name="Int. J. Syst. Evol. Microbiol.">
        <title>Desulfovibrio falkowii sp. nov., Porphyromonas miyakawae sp. nov., Mediterraneibacter flintii sp. nov. and Owariibacterium komagatae gen. nov., sp. nov., isolated from human faeces.</title>
        <authorList>
            <person name="Hamaguchi T."/>
            <person name="Ohara M."/>
            <person name="Hisatomi A."/>
            <person name="Sekiguchi K."/>
            <person name="Takeda J.I."/>
            <person name="Ueyama J."/>
            <person name="Ito M."/>
            <person name="Nishiwaki H."/>
            <person name="Ogi T."/>
            <person name="Hirayama M."/>
            <person name="Ohkuma M."/>
            <person name="Sakamoto M."/>
            <person name="Ohno K."/>
        </authorList>
    </citation>
    <scope>NUCLEOTIDE SEQUENCE [LARGE SCALE GENOMIC DNA]</scope>
    <source>
        <strain evidence="11 28">13CB8C</strain>
    </source>
</reference>
<dbReference type="Gene3D" id="3.30.420.10">
    <property type="entry name" value="Ribonuclease H-like superfamily/Ribonuclease H"/>
    <property type="match status" value="1"/>
</dbReference>
<dbReference type="EMBL" id="BAAFSG010000001">
    <property type="protein sequence ID" value="GAB1255360.1"/>
    <property type="molecule type" value="Genomic_DNA"/>
</dbReference>
<evidence type="ECO:0000256" key="3">
    <source>
        <dbReference type="ARBA" id="ARBA00022578"/>
    </source>
</evidence>
<dbReference type="EMBL" id="BAAFSG010000001">
    <property type="protein sequence ID" value="GAB1253626.1"/>
    <property type="molecule type" value="Genomic_DNA"/>
</dbReference>
<dbReference type="RefSeq" id="WP_407844080.1">
    <property type="nucleotide sequence ID" value="NZ_BAAFSG010000001.1"/>
</dbReference>
<evidence type="ECO:0000313" key="8">
    <source>
        <dbReference type="EMBL" id="GAB1253014.1"/>
    </source>
</evidence>
<evidence type="ECO:0000313" key="27">
    <source>
        <dbReference type="EMBL" id="GAB1255415.1"/>
    </source>
</evidence>
<evidence type="ECO:0000256" key="1">
    <source>
        <dbReference type="ARBA" id="ARBA00002190"/>
    </source>
</evidence>
<dbReference type="InterPro" id="IPR025246">
    <property type="entry name" value="IS30-like_HTH"/>
</dbReference>
<dbReference type="EMBL" id="BAAFSG010000001">
    <property type="protein sequence ID" value="GAB1254575.1"/>
    <property type="molecule type" value="Genomic_DNA"/>
</dbReference>
<dbReference type="EMBL" id="BAAFSG010000001">
    <property type="protein sequence ID" value="GAB1254705.1"/>
    <property type="molecule type" value="Genomic_DNA"/>
</dbReference>
<dbReference type="EMBL" id="BAAFSG010000001">
    <property type="protein sequence ID" value="GAB1253786.1"/>
    <property type="molecule type" value="Genomic_DNA"/>
</dbReference>
<organism evidence="11 28">
    <name type="scientific">Desulfovibrio falkowii</name>
    <dbReference type="NCBI Taxonomy" id="3136602"/>
    <lineage>
        <taxon>Bacteria</taxon>
        <taxon>Pseudomonadati</taxon>
        <taxon>Thermodesulfobacteriota</taxon>
        <taxon>Desulfovibrionia</taxon>
        <taxon>Desulfovibrionales</taxon>
        <taxon>Desulfovibrionaceae</taxon>
        <taxon>Desulfovibrio</taxon>
    </lineage>
</organism>
<dbReference type="PANTHER" id="PTHR10948:SF23">
    <property type="entry name" value="TRANSPOSASE INSI FOR INSERTION SEQUENCE ELEMENT IS30A-RELATED"/>
    <property type="match status" value="1"/>
</dbReference>
<dbReference type="Proteomes" id="UP001628192">
    <property type="component" value="Unassembled WGS sequence"/>
</dbReference>
<evidence type="ECO:0000313" key="23">
    <source>
        <dbReference type="EMBL" id="GAB1254803.1"/>
    </source>
</evidence>
<evidence type="ECO:0000256" key="4">
    <source>
        <dbReference type="ARBA" id="ARBA00023125"/>
    </source>
</evidence>
<dbReference type="EMBL" id="BAAFSG010000001">
    <property type="protein sequence ID" value="GAB1254069.1"/>
    <property type="molecule type" value="Genomic_DNA"/>
</dbReference>
<keyword evidence="5" id="KW-0233">DNA recombination</keyword>
<dbReference type="EMBL" id="BAAFSG010000001">
    <property type="protein sequence ID" value="GAB1253679.1"/>
    <property type="molecule type" value="Genomic_DNA"/>
</dbReference>
<evidence type="ECO:0000313" key="26">
    <source>
        <dbReference type="EMBL" id="GAB1255382.1"/>
    </source>
</evidence>
<evidence type="ECO:0000313" key="12">
    <source>
        <dbReference type="EMBL" id="GAB1253610.1"/>
    </source>
</evidence>
<evidence type="ECO:0000313" key="13">
    <source>
        <dbReference type="EMBL" id="GAB1253626.1"/>
    </source>
</evidence>
<dbReference type="Pfam" id="PF13936">
    <property type="entry name" value="HTH_38"/>
    <property type="match status" value="1"/>
</dbReference>
<dbReference type="NCBIfam" id="NF033563">
    <property type="entry name" value="transpos_IS30"/>
    <property type="match status" value="1"/>
</dbReference>
<dbReference type="EMBL" id="BAAFSG010000001">
    <property type="protein sequence ID" value="GAB1254912.1"/>
    <property type="molecule type" value="Genomic_DNA"/>
</dbReference>
<evidence type="ECO:0000256" key="2">
    <source>
        <dbReference type="ARBA" id="ARBA00006363"/>
    </source>
</evidence>
<dbReference type="EMBL" id="BAAFSG010000001">
    <property type="protein sequence ID" value="GAB1254065.1"/>
    <property type="molecule type" value="Genomic_DNA"/>
</dbReference>
<feature type="domain" description="Integrase catalytic" evidence="6">
    <location>
        <begin position="152"/>
        <end position="313"/>
    </location>
</feature>
<evidence type="ECO:0000313" key="9">
    <source>
        <dbReference type="EMBL" id="GAB1253156.1"/>
    </source>
</evidence>
<evidence type="ECO:0000313" key="20">
    <source>
        <dbReference type="EMBL" id="GAB1254103.1"/>
    </source>
</evidence>
<protein>
    <submittedName>
        <fullName evidence="11">IS30-like element IS1655 family transposase</fullName>
    </submittedName>
</protein>
<sequence length="324" mass="36887">MHYTHLAKEERYYLWQALKSGKSMRVAAKEIGRNVSTVSRELARNTGARGYRYKQADAKSRERQACKGKKRISAETWFAVEQRLRLDNSPEQISGVLALQGISISHEWIYQHILADKKNGGSLYAHLRCQRKRKRRYGRPDRRGQMKDRVSIDLRPKVVDERSRLGDWEADCVEGSKGGPVLVTLAERKSRLTLVGKARNKSASEVSRVILGLLTPIKDYVHTITYDNGKEFSYHAALSDKLEAQGFFAHPYHSWERGLNENTNGLLRQYFPKGVSLEAVTQDEIIAAMCRLNWRPRKCLGFKTPYTTFLASANVQTTGVALSN</sequence>
<keyword evidence="4" id="KW-0238">DNA-binding</keyword>
<evidence type="ECO:0000313" key="11">
    <source>
        <dbReference type="EMBL" id="GAB1253596.1"/>
    </source>
</evidence>
<evidence type="ECO:0000256" key="5">
    <source>
        <dbReference type="ARBA" id="ARBA00023172"/>
    </source>
</evidence>
<evidence type="ECO:0000313" key="7">
    <source>
        <dbReference type="EMBL" id="GAB1253003.1"/>
    </source>
</evidence>
<evidence type="ECO:0000259" key="6">
    <source>
        <dbReference type="PROSITE" id="PS50994"/>
    </source>
</evidence>
<dbReference type="EMBL" id="BAAFSG010000001">
    <property type="protein sequence ID" value="GAB1253610.1"/>
    <property type="molecule type" value="Genomic_DNA"/>
</dbReference>
<dbReference type="SUPFAM" id="SSF53098">
    <property type="entry name" value="Ribonuclease H-like"/>
    <property type="match status" value="1"/>
</dbReference>
<dbReference type="PROSITE" id="PS01043">
    <property type="entry name" value="TRANSPOSASE_IS30"/>
    <property type="match status" value="1"/>
</dbReference>
<evidence type="ECO:0000313" key="19">
    <source>
        <dbReference type="EMBL" id="GAB1254069.1"/>
    </source>
</evidence>
<evidence type="ECO:0000313" key="22">
    <source>
        <dbReference type="EMBL" id="GAB1254705.1"/>
    </source>
</evidence>
<dbReference type="EMBL" id="BAAFSG010000001">
    <property type="protein sequence ID" value="GAB1254803.1"/>
    <property type="molecule type" value="Genomic_DNA"/>
</dbReference>
<keyword evidence="28" id="KW-1185">Reference proteome</keyword>
<dbReference type="InterPro" id="IPR001584">
    <property type="entry name" value="Integrase_cat-core"/>
</dbReference>
<proteinExistence type="inferred from homology"/>
<comment type="similarity">
    <text evidence="2">Belongs to the transposase IS30 family.</text>
</comment>
<evidence type="ECO:0000313" key="10">
    <source>
        <dbReference type="EMBL" id="GAB1253252.1"/>
    </source>
</evidence>
<gene>
    <name evidence="7" type="ORF">Defa_04900</name>
    <name evidence="8" type="ORF">Defa_05010</name>
    <name evidence="9" type="ORF">Defa_06430</name>
    <name evidence="10" type="ORF">Defa_07390</name>
    <name evidence="11" type="ORF">Defa_10830</name>
    <name evidence="12" type="ORF">Defa_10970</name>
    <name evidence="13" type="ORF">Defa_11130</name>
    <name evidence="14" type="ORF">Defa_11480</name>
    <name evidence="15" type="ORF">Defa_11660</name>
    <name evidence="16" type="ORF">Defa_12710</name>
    <name evidence="17" type="ORF">Defa_12730</name>
    <name evidence="18" type="ORF">Defa_15520</name>
    <name evidence="19" type="ORF">Defa_15560</name>
    <name evidence="20" type="ORF">Defa_15900</name>
    <name evidence="21" type="ORF">Defa_20620</name>
    <name evidence="22" type="ORF">Defa_21920</name>
    <name evidence="23" type="ORF">Defa_22900</name>
    <name evidence="24" type="ORF">Defa_23990</name>
    <name evidence="25" type="ORF">Defa_28470</name>
    <name evidence="26" type="ORF">Defa_28690</name>
    <name evidence="27" type="ORF">Defa_29020</name>
</gene>
<dbReference type="PROSITE" id="PS50994">
    <property type="entry name" value="INTEGRASE"/>
    <property type="match status" value="1"/>
</dbReference>
<dbReference type="InterPro" id="IPR051917">
    <property type="entry name" value="Transposase-Integrase"/>
</dbReference>
<comment type="function">
    <text evidence="1">Required for the transposition of the insertion element.</text>
</comment>
<evidence type="ECO:0000313" key="15">
    <source>
        <dbReference type="EMBL" id="GAB1253679.1"/>
    </source>
</evidence>
<dbReference type="InterPro" id="IPR012337">
    <property type="entry name" value="RNaseH-like_sf"/>
</dbReference>
<evidence type="ECO:0000313" key="24">
    <source>
        <dbReference type="EMBL" id="GAB1254912.1"/>
    </source>
</evidence>
<dbReference type="EMBL" id="BAAFSG010000001">
    <property type="protein sequence ID" value="GAB1253014.1"/>
    <property type="molecule type" value="Genomic_DNA"/>
</dbReference>
<dbReference type="InterPro" id="IPR001598">
    <property type="entry name" value="Transposase_IS30_CS"/>
</dbReference>
<evidence type="ECO:0000313" key="28">
    <source>
        <dbReference type="Proteomes" id="UP001628192"/>
    </source>
</evidence>
<dbReference type="EMBL" id="BAAFSG010000001">
    <property type="protein sequence ID" value="GAB1253003.1"/>
    <property type="molecule type" value="Genomic_DNA"/>
</dbReference>
<evidence type="ECO:0000313" key="21">
    <source>
        <dbReference type="EMBL" id="GAB1254575.1"/>
    </source>
</evidence>
<evidence type="ECO:0000313" key="18">
    <source>
        <dbReference type="EMBL" id="GAB1254065.1"/>
    </source>
</evidence>
<dbReference type="EMBL" id="BAAFSG010000001">
    <property type="protein sequence ID" value="GAB1253156.1"/>
    <property type="molecule type" value="Genomic_DNA"/>
</dbReference>
<dbReference type="InterPro" id="IPR036397">
    <property type="entry name" value="RNaseH_sf"/>
</dbReference>
<evidence type="ECO:0000313" key="16">
    <source>
        <dbReference type="EMBL" id="GAB1253784.1"/>
    </source>
</evidence>
<dbReference type="EMBL" id="BAAFSG010000001">
    <property type="protein sequence ID" value="GAB1255415.1"/>
    <property type="molecule type" value="Genomic_DNA"/>
</dbReference>